<reference evidence="2 3" key="1">
    <citation type="submission" date="2017-04" db="EMBL/GenBank/DDBJ databases">
        <title>Monoglobus pectinilyticus 14 draft genome.</title>
        <authorList>
            <person name="Kim C."/>
            <person name="Rosendale D.I."/>
            <person name="Kelly W.J."/>
            <person name="Tannock G.W."/>
            <person name="Patchett M.L."/>
            <person name="Jordens J.Z."/>
        </authorList>
    </citation>
    <scope>NUCLEOTIDE SEQUENCE [LARGE SCALE GENOMIC DNA]</scope>
    <source>
        <strain evidence="2 3">14</strain>
    </source>
</reference>
<evidence type="ECO:0000313" key="2">
    <source>
        <dbReference type="EMBL" id="AUO19394.1"/>
    </source>
</evidence>
<dbReference type="RefSeq" id="WP_102365606.1">
    <property type="nucleotide sequence ID" value="NZ_CP020991.1"/>
</dbReference>
<dbReference type="InterPro" id="IPR025945">
    <property type="entry name" value="DHHW"/>
</dbReference>
<proteinExistence type="predicted"/>
<organism evidence="2 3">
    <name type="scientific">Monoglobus pectinilyticus</name>
    <dbReference type="NCBI Taxonomy" id="1981510"/>
    <lineage>
        <taxon>Bacteria</taxon>
        <taxon>Bacillati</taxon>
        <taxon>Bacillota</taxon>
        <taxon>Clostridia</taxon>
        <taxon>Monoglobales</taxon>
        <taxon>Monoglobaceae</taxon>
        <taxon>Monoglobus</taxon>
    </lineage>
</organism>
<keyword evidence="1" id="KW-0472">Membrane</keyword>
<gene>
    <name evidence="2" type="ORF">B9O19_01233</name>
</gene>
<dbReference type="GeneID" id="98062638"/>
<dbReference type="OrthoDB" id="175771at2"/>
<evidence type="ECO:0000313" key="3">
    <source>
        <dbReference type="Proteomes" id="UP000235589"/>
    </source>
</evidence>
<dbReference type="KEGG" id="mpec:B9O19_01233"/>
<dbReference type="Proteomes" id="UP000235589">
    <property type="component" value="Chromosome"/>
</dbReference>
<evidence type="ECO:0008006" key="4">
    <source>
        <dbReference type="Google" id="ProtNLM"/>
    </source>
</evidence>
<sequence>MKTARRVITLILFIVFLIAGFTAVVILPRDEASAQQENRKLADFPSFSFERLKSGKFTSDFETYLSDNVGYRSTFMSVSAAYKNSKGINEFGKLVETNGDLGTGSTKKSELLVTDDRVMEVYRADEQAQEEYIKMLDFYAEKLPASINLYSMIIPTQIDFMPFYKTVGDDEKENIDYLYSNFNKRVKNINVYDTLKEHFDAGEYVYFRTDHHWTSLGAYYAYCKMGADMGFGTLRLDEFQKGEVKDFTGYLYSQAQAPYLDSHKDTIEYYKNALNDITFKCTTFSYIPDQEFDYTGKMFDLSRGASYNMFLGGDQPYIEIDSNSPNKKTLVMLKDSYSNALIPWLTCAYSKIIVVDARTFDQSITKILNTTPVDDFLITNYILGTNFRDYIKLCHDIY</sequence>
<feature type="transmembrane region" description="Helical" evidence="1">
    <location>
        <begin position="7"/>
        <end position="27"/>
    </location>
</feature>
<protein>
    <recommendedName>
        <fullName evidence="4">DHHW protein</fullName>
    </recommendedName>
</protein>
<name>A0A2K9P298_9FIRM</name>
<dbReference type="EMBL" id="CP020991">
    <property type="protein sequence ID" value="AUO19394.1"/>
    <property type="molecule type" value="Genomic_DNA"/>
</dbReference>
<dbReference type="Pfam" id="PF14286">
    <property type="entry name" value="DHHW"/>
    <property type="match status" value="1"/>
</dbReference>
<dbReference type="AlphaFoldDB" id="A0A2K9P298"/>
<keyword evidence="1" id="KW-0812">Transmembrane</keyword>
<evidence type="ECO:0000256" key="1">
    <source>
        <dbReference type="SAM" id="Phobius"/>
    </source>
</evidence>
<keyword evidence="1" id="KW-1133">Transmembrane helix</keyword>
<accession>A0A2K9P298</accession>
<keyword evidence="3" id="KW-1185">Reference proteome</keyword>